<evidence type="ECO:0000256" key="12">
    <source>
        <dbReference type="ARBA" id="ARBA00022989"/>
    </source>
</evidence>
<dbReference type="InterPro" id="IPR004481">
    <property type="entry name" value="K/Na/Ca-exchanger"/>
</dbReference>
<gene>
    <name evidence="19" type="ORF">BpHYR1_022651</name>
</gene>
<keyword evidence="14" id="KW-0406">Ion transport</keyword>
<evidence type="ECO:0000256" key="9">
    <source>
        <dbReference type="ARBA" id="ARBA00022837"/>
    </source>
</evidence>
<feature type="transmembrane region" description="Helical" evidence="17">
    <location>
        <begin position="112"/>
        <end position="133"/>
    </location>
</feature>
<feature type="transmembrane region" description="Helical" evidence="17">
    <location>
        <begin position="145"/>
        <end position="163"/>
    </location>
</feature>
<dbReference type="Pfam" id="PF01699">
    <property type="entry name" value="Na_Ca_ex"/>
    <property type="match status" value="1"/>
</dbReference>
<evidence type="ECO:0000256" key="5">
    <source>
        <dbReference type="ARBA" id="ARBA00022538"/>
    </source>
</evidence>
<dbReference type="OrthoDB" id="2127281at2759"/>
<dbReference type="GO" id="GO:0015293">
    <property type="term" value="F:symporter activity"/>
    <property type="evidence" value="ECO:0007669"/>
    <property type="project" value="UniProtKB-KW"/>
</dbReference>
<evidence type="ECO:0000256" key="4">
    <source>
        <dbReference type="ARBA" id="ARBA00022449"/>
    </source>
</evidence>
<comment type="caution">
    <text evidence="19">The sequence shown here is derived from an EMBL/GenBank/DDBJ whole genome shotgun (WGS) entry which is preliminary data.</text>
</comment>
<keyword evidence="13" id="KW-0915">Sodium</keyword>
<dbReference type="GO" id="GO:0008273">
    <property type="term" value="F:calcium, potassium:sodium antiporter activity"/>
    <property type="evidence" value="ECO:0007669"/>
    <property type="project" value="TreeGrafter"/>
</dbReference>
<evidence type="ECO:0000313" key="19">
    <source>
        <dbReference type="EMBL" id="RMZ93294.1"/>
    </source>
</evidence>
<evidence type="ECO:0000256" key="2">
    <source>
        <dbReference type="ARBA" id="ARBA00005364"/>
    </source>
</evidence>
<evidence type="ECO:0000256" key="6">
    <source>
        <dbReference type="ARBA" id="ARBA00022568"/>
    </source>
</evidence>
<dbReference type="GO" id="GO:0005886">
    <property type="term" value="C:plasma membrane"/>
    <property type="evidence" value="ECO:0007669"/>
    <property type="project" value="TreeGrafter"/>
</dbReference>
<protein>
    <submittedName>
        <fullName evidence="19">Sodium potassium calcium exchanger 3-like</fullName>
    </submittedName>
</protein>
<keyword evidence="6" id="KW-0109">Calcium transport</keyword>
<dbReference type="Proteomes" id="UP000276133">
    <property type="component" value="Unassembled WGS sequence"/>
</dbReference>
<feature type="transmembrane region" description="Helical" evidence="17">
    <location>
        <begin position="175"/>
        <end position="199"/>
    </location>
</feature>
<keyword evidence="11" id="KW-0630">Potassium</keyword>
<dbReference type="GO" id="GO:0005262">
    <property type="term" value="F:calcium channel activity"/>
    <property type="evidence" value="ECO:0007669"/>
    <property type="project" value="TreeGrafter"/>
</dbReference>
<dbReference type="FunFam" id="1.20.1420.30:FF:000009">
    <property type="entry name" value="sodium/potassium/calcium exchanger 5 isoform X2"/>
    <property type="match status" value="1"/>
</dbReference>
<dbReference type="EMBL" id="REGN01013917">
    <property type="protein sequence ID" value="RMZ93294.1"/>
    <property type="molecule type" value="Genomic_DNA"/>
</dbReference>
<reference evidence="19 20" key="1">
    <citation type="journal article" date="2018" name="Sci. Rep.">
        <title>Genomic signatures of local adaptation to the degree of environmental predictability in rotifers.</title>
        <authorList>
            <person name="Franch-Gras L."/>
            <person name="Hahn C."/>
            <person name="Garcia-Roger E.M."/>
            <person name="Carmona M.J."/>
            <person name="Serra M."/>
            <person name="Gomez A."/>
        </authorList>
    </citation>
    <scope>NUCLEOTIDE SEQUENCE [LARGE SCALE GENOMIC DNA]</scope>
    <source>
        <strain evidence="19">HYR1</strain>
    </source>
</reference>
<dbReference type="STRING" id="10195.A0A3M7P3N5"/>
<proteinExistence type="inferred from homology"/>
<dbReference type="PANTHER" id="PTHR10846:SF73">
    <property type="entry name" value="SODIUM_CALCIUM EXCHANGER MEMBRANE REGION DOMAIN-CONTAINING PROTEIN"/>
    <property type="match status" value="1"/>
</dbReference>
<keyword evidence="7 17" id="KW-0812">Transmembrane</keyword>
<feature type="transmembrane region" description="Helical" evidence="17">
    <location>
        <begin position="211"/>
        <end position="229"/>
    </location>
</feature>
<evidence type="ECO:0000259" key="18">
    <source>
        <dbReference type="Pfam" id="PF01699"/>
    </source>
</evidence>
<feature type="domain" description="Sodium/calcium exchanger membrane region" evidence="18">
    <location>
        <begin position="76"/>
        <end position="224"/>
    </location>
</feature>
<dbReference type="InterPro" id="IPR044880">
    <property type="entry name" value="NCX_ion-bd_dom_sf"/>
</dbReference>
<feature type="non-terminal residue" evidence="19">
    <location>
        <position position="1"/>
    </location>
</feature>
<dbReference type="PANTHER" id="PTHR10846">
    <property type="entry name" value="SODIUM/POTASSIUM/CALCIUM EXCHANGER"/>
    <property type="match status" value="1"/>
</dbReference>
<evidence type="ECO:0000256" key="7">
    <source>
        <dbReference type="ARBA" id="ARBA00022692"/>
    </source>
</evidence>
<evidence type="ECO:0000256" key="10">
    <source>
        <dbReference type="ARBA" id="ARBA00022847"/>
    </source>
</evidence>
<comment type="similarity">
    <text evidence="2">Belongs to the Ca(2+):cation antiporter (CaCA) (TC 2.A.19) family. SLC24A subfamily.</text>
</comment>
<dbReference type="Gene3D" id="1.20.1420.30">
    <property type="entry name" value="NCX, central ion-binding region"/>
    <property type="match status" value="1"/>
</dbReference>
<dbReference type="InterPro" id="IPR004837">
    <property type="entry name" value="NaCa_Exmemb"/>
</dbReference>
<keyword evidence="20" id="KW-1185">Reference proteome</keyword>
<feature type="transmembrane region" description="Helical" evidence="17">
    <location>
        <begin position="77"/>
        <end position="106"/>
    </location>
</feature>
<evidence type="ECO:0000313" key="20">
    <source>
        <dbReference type="Proteomes" id="UP000276133"/>
    </source>
</evidence>
<feature type="transmembrane region" description="Helical" evidence="17">
    <location>
        <begin position="46"/>
        <end position="65"/>
    </location>
</feature>
<dbReference type="GO" id="GO:0006874">
    <property type="term" value="P:intracellular calcium ion homeostasis"/>
    <property type="evidence" value="ECO:0007669"/>
    <property type="project" value="TreeGrafter"/>
</dbReference>
<evidence type="ECO:0000256" key="1">
    <source>
        <dbReference type="ARBA" id="ARBA00004141"/>
    </source>
</evidence>
<evidence type="ECO:0000256" key="8">
    <source>
        <dbReference type="ARBA" id="ARBA00022729"/>
    </source>
</evidence>
<keyword evidence="5" id="KW-0633">Potassium transport</keyword>
<keyword evidence="3" id="KW-0813">Transport</keyword>
<keyword evidence="15 17" id="KW-0472">Membrane</keyword>
<evidence type="ECO:0000256" key="15">
    <source>
        <dbReference type="ARBA" id="ARBA00023136"/>
    </source>
</evidence>
<keyword evidence="12 17" id="KW-1133">Transmembrane helix</keyword>
<keyword evidence="9" id="KW-0106">Calcium</keyword>
<evidence type="ECO:0000256" key="11">
    <source>
        <dbReference type="ARBA" id="ARBA00022958"/>
    </source>
</evidence>
<organism evidence="19 20">
    <name type="scientific">Brachionus plicatilis</name>
    <name type="common">Marine rotifer</name>
    <name type="synonym">Brachionus muelleri</name>
    <dbReference type="NCBI Taxonomy" id="10195"/>
    <lineage>
        <taxon>Eukaryota</taxon>
        <taxon>Metazoa</taxon>
        <taxon>Spiralia</taxon>
        <taxon>Gnathifera</taxon>
        <taxon>Rotifera</taxon>
        <taxon>Eurotatoria</taxon>
        <taxon>Monogononta</taxon>
        <taxon>Pseudotrocha</taxon>
        <taxon>Ploima</taxon>
        <taxon>Brachionidae</taxon>
        <taxon>Brachionus</taxon>
    </lineage>
</organism>
<keyword evidence="10" id="KW-0769">Symport</keyword>
<accession>A0A3M7P3N5</accession>
<keyword evidence="8" id="KW-0732">Signal</keyword>
<sequence>IRLIDPDNVGQSPFKRPRSVASFDDESEEDLPLDVLALPGSLVNKIFYIILFPVYLIFFFTIPDCRRPTFRPFPRYFLTFFMSTVYLSCLSYLLVWMVVIICFTFGIPDTVAGLTILAFGTSVPEIISSIIVVKKGKGEMAISNSIGSNVFDILICLGLPWLISALSDLKKPVKIYSQGIIYTVVVLLTTVVIFIVCFLISKWKLSKRLGLVLLFCWVVATTISCLFELDVFGNFSIPLC</sequence>
<evidence type="ECO:0000256" key="16">
    <source>
        <dbReference type="ARBA" id="ARBA00023201"/>
    </source>
</evidence>
<dbReference type="AlphaFoldDB" id="A0A3M7P3N5"/>
<keyword evidence="4" id="KW-0050">Antiport</keyword>
<name>A0A3M7P3N5_BRAPC</name>
<evidence type="ECO:0000256" key="3">
    <source>
        <dbReference type="ARBA" id="ARBA00022448"/>
    </source>
</evidence>
<evidence type="ECO:0000256" key="17">
    <source>
        <dbReference type="SAM" id="Phobius"/>
    </source>
</evidence>
<keyword evidence="16" id="KW-0739">Sodium transport</keyword>
<comment type="subcellular location">
    <subcellularLocation>
        <location evidence="1">Membrane</location>
        <topology evidence="1">Multi-pass membrane protein</topology>
    </subcellularLocation>
</comment>
<evidence type="ECO:0000256" key="14">
    <source>
        <dbReference type="ARBA" id="ARBA00023065"/>
    </source>
</evidence>
<evidence type="ECO:0000256" key="13">
    <source>
        <dbReference type="ARBA" id="ARBA00023053"/>
    </source>
</evidence>